<dbReference type="RefSeq" id="WP_134842495.1">
    <property type="nucleotide sequence ID" value="NZ_SGVY01000002.1"/>
</dbReference>
<organism evidence="5 6">
    <name type="scientific">Segatella hominis</name>
    <dbReference type="NCBI Taxonomy" id="2518605"/>
    <lineage>
        <taxon>Bacteria</taxon>
        <taxon>Pseudomonadati</taxon>
        <taxon>Bacteroidota</taxon>
        <taxon>Bacteroidia</taxon>
        <taxon>Bacteroidales</taxon>
        <taxon>Prevotellaceae</taxon>
        <taxon>Segatella</taxon>
    </lineage>
</organism>
<dbReference type="Pfam" id="PF12833">
    <property type="entry name" value="HTH_18"/>
    <property type="match status" value="1"/>
</dbReference>
<dbReference type="InterPro" id="IPR003313">
    <property type="entry name" value="AraC-bd"/>
</dbReference>
<dbReference type="PROSITE" id="PS01124">
    <property type="entry name" value="HTH_ARAC_FAMILY_2"/>
    <property type="match status" value="1"/>
</dbReference>
<evidence type="ECO:0000256" key="2">
    <source>
        <dbReference type="ARBA" id="ARBA00023125"/>
    </source>
</evidence>
<evidence type="ECO:0000313" key="6">
    <source>
        <dbReference type="Proteomes" id="UP000297872"/>
    </source>
</evidence>
<dbReference type="GO" id="GO:0003700">
    <property type="term" value="F:DNA-binding transcription factor activity"/>
    <property type="evidence" value="ECO:0007669"/>
    <property type="project" value="InterPro"/>
</dbReference>
<dbReference type="InterPro" id="IPR018062">
    <property type="entry name" value="HTH_AraC-typ_CS"/>
</dbReference>
<dbReference type="SUPFAM" id="SSF46689">
    <property type="entry name" value="Homeodomain-like"/>
    <property type="match status" value="2"/>
</dbReference>
<keyword evidence="2" id="KW-0238">DNA-binding</keyword>
<dbReference type="GO" id="GO:0043565">
    <property type="term" value="F:sequence-specific DNA binding"/>
    <property type="evidence" value="ECO:0007669"/>
    <property type="project" value="InterPro"/>
</dbReference>
<evidence type="ECO:0000313" key="5">
    <source>
        <dbReference type="EMBL" id="TFH84474.1"/>
    </source>
</evidence>
<protein>
    <submittedName>
        <fullName evidence="5">AraC family transcriptional regulator</fullName>
    </submittedName>
</protein>
<dbReference type="PRINTS" id="PR00032">
    <property type="entry name" value="HTHARAC"/>
</dbReference>
<dbReference type="SMART" id="SM00342">
    <property type="entry name" value="HTH_ARAC"/>
    <property type="match status" value="1"/>
</dbReference>
<comment type="caution">
    <text evidence="5">The sequence shown here is derived from an EMBL/GenBank/DDBJ whole genome shotgun (WGS) entry which is preliminary data.</text>
</comment>
<dbReference type="GeneID" id="302993941"/>
<dbReference type="PANTHER" id="PTHR43280">
    <property type="entry name" value="ARAC-FAMILY TRANSCRIPTIONAL REGULATOR"/>
    <property type="match status" value="1"/>
</dbReference>
<feature type="domain" description="HTH araC/xylS-type" evidence="4">
    <location>
        <begin position="191"/>
        <end position="289"/>
    </location>
</feature>
<sequence>MQTSKYLLASERDAQWGLTISTIGYEVIEPHDSYPTKGHADGYYFDINKGRTLDEFQLLYLTEGEGVFQSAHCPETVIKAGDIFLLFPGEWHTYHPTQGKGWKSYWIGFKGRNIDDRVKHKFLSPEKPIYHVGFSNEIVNLYEEARYIAQEEAAYAQQTLAGIANHLIGLMYSLERNIELNKDSKHVDIINKARLRIRESLEGNLTIQEIAQELGISYSSFRKLFKEHTGFAPALYQQNLKLQRAKELLSTTDDSIKEIAYRLNFESPDYFSSKFKSQTGMKPSDFRNMNR</sequence>
<dbReference type="InterPro" id="IPR020449">
    <property type="entry name" value="Tscrpt_reg_AraC-type_HTH"/>
</dbReference>
<accession>A0A4Y8VV33</accession>
<keyword evidence="1" id="KW-0805">Transcription regulation</keyword>
<proteinExistence type="predicted"/>
<dbReference type="InterPro" id="IPR018060">
    <property type="entry name" value="HTH_AraC"/>
</dbReference>
<dbReference type="Proteomes" id="UP000297872">
    <property type="component" value="Unassembled WGS sequence"/>
</dbReference>
<dbReference type="InterPro" id="IPR009057">
    <property type="entry name" value="Homeodomain-like_sf"/>
</dbReference>
<dbReference type="PROSITE" id="PS00041">
    <property type="entry name" value="HTH_ARAC_FAMILY_1"/>
    <property type="match status" value="1"/>
</dbReference>
<dbReference type="AlphaFoldDB" id="A0A4Y8VV33"/>
<evidence type="ECO:0000259" key="4">
    <source>
        <dbReference type="PROSITE" id="PS01124"/>
    </source>
</evidence>
<dbReference type="InterPro" id="IPR037923">
    <property type="entry name" value="HTH-like"/>
</dbReference>
<gene>
    <name evidence="5" type="ORF">EXN75_01360</name>
</gene>
<dbReference type="EMBL" id="SGVY01000002">
    <property type="protein sequence ID" value="TFH84474.1"/>
    <property type="molecule type" value="Genomic_DNA"/>
</dbReference>
<dbReference type="Gene3D" id="1.10.10.60">
    <property type="entry name" value="Homeodomain-like"/>
    <property type="match status" value="2"/>
</dbReference>
<evidence type="ECO:0000256" key="1">
    <source>
        <dbReference type="ARBA" id="ARBA00023015"/>
    </source>
</evidence>
<name>A0A4Y8VV33_9BACT</name>
<dbReference type="Gene3D" id="2.60.120.280">
    <property type="entry name" value="Regulatory protein AraC"/>
    <property type="match status" value="1"/>
</dbReference>
<evidence type="ECO:0000256" key="3">
    <source>
        <dbReference type="ARBA" id="ARBA00023163"/>
    </source>
</evidence>
<dbReference type="PANTHER" id="PTHR43280:SF30">
    <property type="entry name" value="MMSAB OPERON REGULATORY PROTEIN"/>
    <property type="match status" value="1"/>
</dbReference>
<reference evidence="5 6" key="1">
    <citation type="submission" date="2019-02" db="EMBL/GenBank/DDBJ databases">
        <title>Draft Genome Sequence of the Prevotella sp. BCRC 81118, Isolated from Human Feces.</title>
        <authorList>
            <person name="Huang C.-H."/>
        </authorList>
    </citation>
    <scope>NUCLEOTIDE SEQUENCE [LARGE SCALE GENOMIC DNA]</scope>
    <source>
        <strain evidence="5 6">BCRC 81118</strain>
    </source>
</reference>
<dbReference type="OrthoDB" id="9782911at2"/>
<dbReference type="SUPFAM" id="SSF51215">
    <property type="entry name" value="Regulatory protein AraC"/>
    <property type="match status" value="1"/>
</dbReference>
<keyword evidence="6" id="KW-1185">Reference proteome</keyword>
<keyword evidence="3" id="KW-0804">Transcription</keyword>
<dbReference type="Pfam" id="PF02311">
    <property type="entry name" value="AraC_binding"/>
    <property type="match status" value="1"/>
</dbReference>